<accession>A0A1M5A4E1</accession>
<dbReference type="GO" id="GO:0003887">
    <property type="term" value="F:DNA-directed DNA polymerase activity"/>
    <property type="evidence" value="ECO:0007669"/>
    <property type="project" value="InterPro"/>
</dbReference>
<keyword evidence="4" id="KW-1185">Reference proteome</keyword>
<gene>
    <name evidence="3" type="ORF">SAMN02745133_02166</name>
</gene>
<keyword evidence="1" id="KW-0378">Hydrolase</keyword>
<evidence type="ECO:0000259" key="2">
    <source>
        <dbReference type="SMART" id="SM00479"/>
    </source>
</evidence>
<dbReference type="PANTHER" id="PTHR30231">
    <property type="entry name" value="DNA POLYMERASE III SUBUNIT EPSILON"/>
    <property type="match status" value="1"/>
</dbReference>
<keyword evidence="1" id="KW-0269">Exonuclease</keyword>
<dbReference type="AlphaFoldDB" id="A0A1M5A4E1"/>
<dbReference type="NCBIfam" id="TIGR00573">
    <property type="entry name" value="dnaq"/>
    <property type="match status" value="1"/>
</dbReference>
<protein>
    <submittedName>
        <fullName evidence="3">DNA polymerase-3 subunit epsilon</fullName>
    </submittedName>
</protein>
<dbReference type="STRING" id="1121429.SAMN02745133_02166"/>
<evidence type="ECO:0000313" key="4">
    <source>
        <dbReference type="Proteomes" id="UP000184148"/>
    </source>
</evidence>
<dbReference type="OrthoDB" id="9813328at2"/>
<dbReference type="Gene3D" id="3.30.420.10">
    <property type="entry name" value="Ribonuclease H-like superfamily/Ribonuclease H"/>
    <property type="match status" value="1"/>
</dbReference>
<dbReference type="GO" id="GO:0003677">
    <property type="term" value="F:DNA binding"/>
    <property type="evidence" value="ECO:0007669"/>
    <property type="project" value="InterPro"/>
</dbReference>
<dbReference type="InterPro" id="IPR012337">
    <property type="entry name" value="RNaseH-like_sf"/>
</dbReference>
<reference evidence="4" key="1">
    <citation type="submission" date="2016-11" db="EMBL/GenBank/DDBJ databases">
        <authorList>
            <person name="Varghese N."/>
            <person name="Submissions S."/>
        </authorList>
    </citation>
    <scope>NUCLEOTIDE SEQUENCE [LARGE SCALE GENOMIC DNA]</scope>
    <source>
        <strain evidence="4">DSM 12395</strain>
    </source>
</reference>
<dbReference type="InterPro" id="IPR006054">
    <property type="entry name" value="DnaQ"/>
</dbReference>
<dbReference type="InterPro" id="IPR036397">
    <property type="entry name" value="RNaseH_sf"/>
</dbReference>
<dbReference type="RefSeq" id="WP_073239409.1">
    <property type="nucleotide sequence ID" value="NZ_FQUY01000016.1"/>
</dbReference>
<dbReference type="PANTHER" id="PTHR30231:SF41">
    <property type="entry name" value="DNA POLYMERASE III SUBUNIT EPSILON"/>
    <property type="match status" value="1"/>
</dbReference>
<name>A0A1M5A4E1_9FIRM</name>
<dbReference type="GO" id="GO:0008408">
    <property type="term" value="F:3'-5' exonuclease activity"/>
    <property type="evidence" value="ECO:0007669"/>
    <property type="project" value="TreeGrafter"/>
</dbReference>
<dbReference type="CDD" id="cd06127">
    <property type="entry name" value="DEDDh"/>
    <property type="match status" value="1"/>
</dbReference>
<dbReference type="Proteomes" id="UP000184148">
    <property type="component" value="Unassembled WGS sequence"/>
</dbReference>
<dbReference type="FunFam" id="3.30.420.10:FF:000045">
    <property type="entry name" value="3'-5' exonuclease DinG"/>
    <property type="match status" value="1"/>
</dbReference>
<organism evidence="3 4">
    <name type="scientific">Desulforamulus putei DSM 12395</name>
    <dbReference type="NCBI Taxonomy" id="1121429"/>
    <lineage>
        <taxon>Bacteria</taxon>
        <taxon>Bacillati</taxon>
        <taxon>Bacillota</taxon>
        <taxon>Clostridia</taxon>
        <taxon>Eubacteriales</taxon>
        <taxon>Peptococcaceae</taxon>
        <taxon>Desulforamulus</taxon>
    </lineage>
</organism>
<evidence type="ECO:0000256" key="1">
    <source>
        <dbReference type="ARBA" id="ARBA00022839"/>
    </source>
</evidence>
<sequence length="216" mass="23846">MARGKFVQQPTAGRFGLHDPEVPLREQCFVVVDCETTGLKPEHGDRVISLAAVRLIGGEVAPDRFSTLIDPQRPVPELATSITGIDGQMLAGQPRLEEILPQFLDFARGGIITGYNVGFDLAFLNPALRSAGRDALCAAHSLDVFVLGRILHPHWRHRSLEDMARAYGIPVEGRHTALGDSLMTARLLKAMFPQLEQRGIKNLRDLADFLCYCSLY</sequence>
<dbReference type="EMBL" id="FQUY01000016">
    <property type="protein sequence ID" value="SHF25180.1"/>
    <property type="molecule type" value="Genomic_DNA"/>
</dbReference>
<proteinExistence type="predicted"/>
<dbReference type="Pfam" id="PF00929">
    <property type="entry name" value="RNase_T"/>
    <property type="match status" value="1"/>
</dbReference>
<feature type="domain" description="Exonuclease" evidence="2">
    <location>
        <begin position="28"/>
        <end position="197"/>
    </location>
</feature>
<dbReference type="GO" id="GO:0005829">
    <property type="term" value="C:cytosol"/>
    <property type="evidence" value="ECO:0007669"/>
    <property type="project" value="TreeGrafter"/>
</dbReference>
<evidence type="ECO:0000313" key="3">
    <source>
        <dbReference type="EMBL" id="SHF25180.1"/>
    </source>
</evidence>
<dbReference type="GO" id="GO:0045004">
    <property type="term" value="P:DNA replication proofreading"/>
    <property type="evidence" value="ECO:0007669"/>
    <property type="project" value="TreeGrafter"/>
</dbReference>
<dbReference type="InterPro" id="IPR013520">
    <property type="entry name" value="Ribonucl_H"/>
</dbReference>
<keyword evidence="1" id="KW-0540">Nuclease</keyword>
<dbReference type="SMART" id="SM00479">
    <property type="entry name" value="EXOIII"/>
    <property type="match status" value="1"/>
</dbReference>
<dbReference type="SUPFAM" id="SSF53098">
    <property type="entry name" value="Ribonuclease H-like"/>
    <property type="match status" value="1"/>
</dbReference>